<keyword evidence="1" id="KW-1133">Transmembrane helix</keyword>
<dbReference type="InterPro" id="IPR038765">
    <property type="entry name" value="Papain-like_cys_pep_sf"/>
</dbReference>
<dbReference type="EMBL" id="JAFLCK010000012">
    <property type="protein sequence ID" value="MBN8660684.1"/>
    <property type="molecule type" value="Genomic_DNA"/>
</dbReference>
<sequence>MCEPGDVLLESNLHAWQWIVLSLFGTGTAWVHAALVDGNRSLLTVHKKAIEADWSLYREWRSTRLALIRPPYKDERSREAAIHFARQRLGTPYDPSFQSHSGNCNGLVAEALKCAGIAVTSRKCWGRELYAPDCFLEIPAAQLVWTSDRDRRKTR</sequence>
<keyword evidence="1" id="KW-0472">Membrane</keyword>
<dbReference type="AlphaFoldDB" id="A0A8J7TLJ2"/>
<dbReference type="SUPFAM" id="SSF54001">
    <property type="entry name" value="Cysteine proteinases"/>
    <property type="match status" value="1"/>
</dbReference>
<feature type="transmembrane region" description="Helical" evidence="1">
    <location>
        <begin position="15"/>
        <end position="36"/>
    </location>
</feature>
<evidence type="ECO:0000313" key="3">
    <source>
        <dbReference type="Proteomes" id="UP000664277"/>
    </source>
</evidence>
<dbReference type="InterPro" id="IPR024453">
    <property type="entry name" value="Peptidase_C92"/>
</dbReference>
<comment type="caution">
    <text evidence="2">The sequence shown here is derived from an EMBL/GenBank/DDBJ whole genome shotgun (WGS) entry which is preliminary data.</text>
</comment>
<name>A0A8J7TLJ2_9BACT</name>
<proteinExistence type="predicted"/>
<reference evidence="2" key="1">
    <citation type="submission" date="2021-02" db="EMBL/GenBank/DDBJ databases">
        <title>Genome-Resolved Metagenomics of a Microbial Community Performing Photosynthetic Biological Nutrient Removal.</title>
        <authorList>
            <person name="Mcdaniel E.A."/>
        </authorList>
    </citation>
    <scope>NUCLEOTIDE SEQUENCE</scope>
    <source>
        <strain evidence="2">UWPOB_OBS1</strain>
    </source>
</reference>
<evidence type="ECO:0000256" key="1">
    <source>
        <dbReference type="SAM" id="Phobius"/>
    </source>
</evidence>
<gene>
    <name evidence="2" type="ORF">J0M35_09995</name>
</gene>
<protein>
    <submittedName>
        <fullName evidence="2">Uncharacterized protein</fullName>
    </submittedName>
</protein>
<dbReference type="Gene3D" id="3.90.1720.10">
    <property type="entry name" value="endopeptidase domain like (from Nostoc punctiforme)"/>
    <property type="match status" value="1"/>
</dbReference>
<keyword evidence="1" id="KW-0812">Transmembrane</keyword>
<dbReference type="Proteomes" id="UP000664277">
    <property type="component" value="Unassembled WGS sequence"/>
</dbReference>
<dbReference type="Pfam" id="PF05708">
    <property type="entry name" value="Peptidase_C92"/>
    <property type="match status" value="1"/>
</dbReference>
<accession>A0A8J7TLJ2</accession>
<evidence type="ECO:0000313" key="2">
    <source>
        <dbReference type="EMBL" id="MBN8660684.1"/>
    </source>
</evidence>
<organism evidence="2 3">
    <name type="scientific">Candidatus Obscuribacter phosphatis</name>
    <dbReference type="NCBI Taxonomy" id="1906157"/>
    <lineage>
        <taxon>Bacteria</taxon>
        <taxon>Bacillati</taxon>
        <taxon>Candidatus Melainabacteria</taxon>
        <taxon>Candidatus Obscuribacterales</taxon>
        <taxon>Candidatus Obscuribacteraceae</taxon>
        <taxon>Candidatus Obscuribacter</taxon>
    </lineage>
</organism>